<sequence length="70" mass="8086">MGGSERLNNFLHELCSVIPEPFNTINLYFHPDQFNEEFTRINYHSSDVLMVRGDLVDMPPFVKIPITAAF</sequence>
<reference evidence="1" key="1">
    <citation type="submission" date="2020-08" db="EMBL/GenBank/DDBJ databases">
        <title>Genome public.</title>
        <authorList>
            <person name="Liu C."/>
            <person name="Sun Q."/>
        </authorList>
    </citation>
    <scope>NUCLEOTIDE SEQUENCE</scope>
    <source>
        <strain evidence="1">BX22</strain>
    </source>
</reference>
<evidence type="ECO:0000313" key="1">
    <source>
        <dbReference type="EMBL" id="MBC5638800.1"/>
    </source>
</evidence>
<protein>
    <submittedName>
        <fullName evidence="1">Uncharacterized protein</fullName>
    </submittedName>
</protein>
<name>A0A923L9E2_9BACI</name>
<proteinExistence type="predicted"/>
<accession>A0A923L9E2</accession>
<dbReference type="AlphaFoldDB" id="A0A923L9E2"/>
<comment type="caution">
    <text evidence="1">The sequence shown here is derived from an EMBL/GenBank/DDBJ whole genome shotgun (WGS) entry which is preliminary data.</text>
</comment>
<evidence type="ECO:0000313" key="2">
    <source>
        <dbReference type="Proteomes" id="UP000637359"/>
    </source>
</evidence>
<dbReference type="EMBL" id="JACOOL010000022">
    <property type="protein sequence ID" value="MBC5638800.1"/>
    <property type="molecule type" value="Genomic_DNA"/>
</dbReference>
<gene>
    <name evidence="1" type="ORF">H8S33_18680</name>
</gene>
<dbReference type="Proteomes" id="UP000637359">
    <property type="component" value="Unassembled WGS sequence"/>
</dbReference>
<dbReference type="RefSeq" id="WP_186871495.1">
    <property type="nucleotide sequence ID" value="NZ_JACOOL010000022.1"/>
</dbReference>
<organism evidence="1 2">
    <name type="scientific">Ornithinibacillus hominis</name>
    <dbReference type="NCBI Taxonomy" id="2763055"/>
    <lineage>
        <taxon>Bacteria</taxon>
        <taxon>Bacillati</taxon>
        <taxon>Bacillota</taxon>
        <taxon>Bacilli</taxon>
        <taxon>Bacillales</taxon>
        <taxon>Bacillaceae</taxon>
        <taxon>Ornithinibacillus</taxon>
    </lineage>
</organism>
<keyword evidence="2" id="KW-1185">Reference proteome</keyword>